<proteinExistence type="predicted"/>
<evidence type="ECO:0000256" key="1">
    <source>
        <dbReference type="ARBA" id="ARBA00022729"/>
    </source>
</evidence>
<dbReference type="OrthoDB" id="6611940at2759"/>
<dbReference type="Proteomes" id="UP000007819">
    <property type="component" value="Chromosome A1"/>
</dbReference>
<accession>A0A8R1W9D0</accession>
<evidence type="ECO:0000313" key="3">
    <source>
        <dbReference type="Proteomes" id="UP000007819"/>
    </source>
</evidence>
<dbReference type="InterPro" id="IPR036846">
    <property type="entry name" value="GM2-AP_sf"/>
</dbReference>
<protein>
    <recommendedName>
        <fullName evidence="4">MD-2-related lipid-recognition domain-containing protein</fullName>
    </recommendedName>
</protein>
<keyword evidence="3" id="KW-1185">Reference proteome</keyword>
<dbReference type="KEGG" id="api:100570244"/>
<reference evidence="3" key="1">
    <citation type="submission" date="2010-06" db="EMBL/GenBank/DDBJ databases">
        <authorList>
            <person name="Jiang H."/>
            <person name="Abraham K."/>
            <person name="Ali S."/>
            <person name="Alsbrooks S.L."/>
            <person name="Anim B.N."/>
            <person name="Anosike U.S."/>
            <person name="Attaway T."/>
            <person name="Bandaranaike D.P."/>
            <person name="Battles P.K."/>
            <person name="Bell S.N."/>
            <person name="Bell A.V."/>
            <person name="Beltran B."/>
            <person name="Bickham C."/>
            <person name="Bustamante Y."/>
            <person name="Caleb T."/>
            <person name="Canada A."/>
            <person name="Cardenas V."/>
            <person name="Carter K."/>
            <person name="Chacko J."/>
            <person name="Chandrabose M.N."/>
            <person name="Chavez D."/>
            <person name="Chavez A."/>
            <person name="Chen L."/>
            <person name="Chu H.-S."/>
            <person name="Claassen K.J."/>
            <person name="Cockrell R."/>
            <person name="Collins M."/>
            <person name="Cooper J.A."/>
            <person name="Cree A."/>
            <person name="Curry S.M."/>
            <person name="Da Y."/>
            <person name="Dao M.D."/>
            <person name="Das B."/>
            <person name="Davila M.-L."/>
            <person name="Davy-Carroll L."/>
            <person name="Denson S."/>
            <person name="Dinh H."/>
            <person name="Ebong V.E."/>
            <person name="Edwards J.R."/>
            <person name="Egan A."/>
            <person name="El-Daye J."/>
            <person name="Escobedo L."/>
            <person name="Fernandez S."/>
            <person name="Fernando P.R."/>
            <person name="Flagg N."/>
            <person name="Forbes L.D."/>
            <person name="Fowler R.G."/>
            <person name="Fu Q."/>
            <person name="Gabisi R.A."/>
            <person name="Ganer J."/>
            <person name="Garbino Pronczuk A."/>
            <person name="Garcia R.M."/>
            <person name="Garner T."/>
            <person name="Garrett T.E."/>
            <person name="Gonzalez D.A."/>
            <person name="Hamid H."/>
            <person name="Hawkins E.S."/>
            <person name="Hirani K."/>
            <person name="Hogues M.E."/>
            <person name="Hollins B."/>
            <person name="Hsiao C.-H."/>
            <person name="Jabil R."/>
            <person name="James M.L."/>
            <person name="Jhangiani S.N."/>
            <person name="Johnson B."/>
            <person name="Johnson Q."/>
            <person name="Joshi V."/>
            <person name="Kalu J.B."/>
            <person name="Kam C."/>
            <person name="Kashfia A."/>
            <person name="Keebler J."/>
            <person name="Kisamo H."/>
            <person name="Kovar C.L."/>
            <person name="Lago L.A."/>
            <person name="Lai C.-Y."/>
            <person name="Laidlaw J."/>
            <person name="Lara F."/>
            <person name="Le T.-K."/>
            <person name="Lee S.L."/>
            <person name="Legall F.H."/>
            <person name="Lemon S.J."/>
            <person name="Lewis L.R."/>
            <person name="Li B."/>
            <person name="Liu Y."/>
            <person name="Liu Y.-S."/>
            <person name="Lopez J."/>
            <person name="Lozado R.J."/>
            <person name="Lu J."/>
            <person name="Madu R.C."/>
            <person name="Maheshwari M."/>
            <person name="Maheshwari R."/>
            <person name="Malloy K."/>
            <person name="Martinez E."/>
            <person name="Mathew T."/>
            <person name="Mercado I.C."/>
            <person name="Mercado C."/>
            <person name="Meyer B."/>
            <person name="Montgomery K."/>
            <person name="Morgan M.B."/>
            <person name="Munidasa M."/>
            <person name="Nazareth L.V."/>
            <person name="Nelson J."/>
            <person name="Ng B.M."/>
            <person name="Nguyen N.B."/>
            <person name="Nguyen P.Q."/>
            <person name="Nguyen T."/>
            <person name="Obregon M."/>
            <person name="Okwuonu G.O."/>
            <person name="Onwere C.G."/>
            <person name="Orozco G."/>
            <person name="Parra A."/>
            <person name="Patel S."/>
            <person name="Patil S."/>
            <person name="Perez A."/>
            <person name="Perez Y."/>
            <person name="Pham C."/>
            <person name="Primus E.L."/>
            <person name="Pu L.-L."/>
            <person name="Puazo M."/>
            <person name="Qin X."/>
            <person name="Quiroz J.B."/>
            <person name="Reese J."/>
            <person name="Richards S."/>
            <person name="Rives C.M."/>
            <person name="Robberts R."/>
            <person name="Ruiz S.J."/>
            <person name="Ruiz M.J."/>
            <person name="Santibanez J."/>
            <person name="Schneider B.W."/>
            <person name="Sisson I."/>
            <person name="Smith M."/>
            <person name="Sodergren E."/>
            <person name="Song X.-Z."/>
            <person name="Song B.B."/>
            <person name="Summersgill H."/>
            <person name="Thelus R."/>
            <person name="Thornton R.D."/>
            <person name="Trejos Z.Y."/>
            <person name="Usmani K."/>
            <person name="Vattathil S."/>
            <person name="Villasana D."/>
            <person name="Walker D.L."/>
            <person name="Wang S."/>
            <person name="Wang K."/>
            <person name="White C.S."/>
            <person name="Williams A.C."/>
            <person name="Williamson J."/>
            <person name="Wilson K."/>
            <person name="Woghiren I.O."/>
            <person name="Woodworth J.R."/>
            <person name="Worley K.C."/>
            <person name="Wright R.A."/>
            <person name="Wu W."/>
            <person name="Young L."/>
            <person name="Zhang L."/>
            <person name="Zhang J."/>
            <person name="Zhu Y."/>
            <person name="Muzny D.M."/>
            <person name="Weinstock G."/>
            <person name="Gibbs R.A."/>
        </authorList>
    </citation>
    <scope>NUCLEOTIDE SEQUENCE [LARGE SCALE GENOMIC DNA]</scope>
    <source>
        <strain evidence="3">LSR1</strain>
    </source>
</reference>
<dbReference type="EnsemblMetazoa" id="XM_003246636.4">
    <property type="protein sequence ID" value="XP_003246684.3"/>
    <property type="gene ID" value="LOC100570244"/>
</dbReference>
<organism evidence="2 3">
    <name type="scientific">Acyrthosiphon pisum</name>
    <name type="common">Pea aphid</name>
    <dbReference type="NCBI Taxonomy" id="7029"/>
    <lineage>
        <taxon>Eukaryota</taxon>
        <taxon>Metazoa</taxon>
        <taxon>Ecdysozoa</taxon>
        <taxon>Arthropoda</taxon>
        <taxon>Hexapoda</taxon>
        <taxon>Insecta</taxon>
        <taxon>Pterygota</taxon>
        <taxon>Neoptera</taxon>
        <taxon>Paraneoptera</taxon>
        <taxon>Hemiptera</taxon>
        <taxon>Sternorrhyncha</taxon>
        <taxon>Aphidomorpha</taxon>
        <taxon>Aphidoidea</taxon>
        <taxon>Aphididae</taxon>
        <taxon>Macrosiphini</taxon>
        <taxon>Acyrthosiphon</taxon>
    </lineage>
</organism>
<sequence>MKHSIIIVEIKDRIMMTKTFGLILFFSSSQSSNLFMPNLPMGEYKLVYDKLYHCESTKNNPIQFNWFISKKTFSITELKGNLTFMIPFDDTLKLDINFASWGSTGGWIPNSNTIKANKACSSLKYLCGNSWIKLTKDFNSTTNSCPVPTGTYITSGIDFKKLEDHNFPKVYFYGKYKLMINFKNVENKVVGCTIVELYVIRP</sequence>
<dbReference type="Gene3D" id="2.70.220.10">
    <property type="entry name" value="Ganglioside GM2 activator"/>
    <property type="match status" value="1"/>
</dbReference>
<dbReference type="GeneID" id="100570244"/>
<evidence type="ECO:0008006" key="4">
    <source>
        <dbReference type="Google" id="ProtNLM"/>
    </source>
</evidence>
<dbReference type="AlphaFoldDB" id="A0A8R1W9D0"/>
<evidence type="ECO:0000313" key="2">
    <source>
        <dbReference type="EnsemblMetazoa" id="XP_003246684.3"/>
    </source>
</evidence>
<reference evidence="2" key="2">
    <citation type="submission" date="2022-06" db="UniProtKB">
        <authorList>
            <consortium name="EnsemblMetazoa"/>
        </authorList>
    </citation>
    <scope>IDENTIFICATION</scope>
</reference>
<dbReference type="RefSeq" id="XP_003246684.3">
    <property type="nucleotide sequence ID" value="XM_003246636.4"/>
</dbReference>
<keyword evidence="1" id="KW-0732">Signal</keyword>
<name>A0A8R1W9D0_ACYPI</name>